<evidence type="ECO:0000256" key="1">
    <source>
        <dbReference type="SAM" id="MobiDB-lite"/>
    </source>
</evidence>
<gene>
    <name evidence="2" type="ORF">DFH08DRAFT_896074</name>
</gene>
<comment type="caution">
    <text evidence="2">The sequence shown here is derived from an EMBL/GenBank/DDBJ whole genome shotgun (WGS) entry which is preliminary data.</text>
</comment>
<dbReference type="Proteomes" id="UP001218218">
    <property type="component" value="Unassembled WGS sequence"/>
</dbReference>
<dbReference type="AlphaFoldDB" id="A0AAD6ZAL0"/>
<protein>
    <submittedName>
        <fullName evidence="2">Uncharacterized protein</fullName>
    </submittedName>
</protein>
<proteinExistence type="predicted"/>
<name>A0AAD6ZAL0_9AGAR</name>
<reference evidence="2" key="1">
    <citation type="submission" date="2023-03" db="EMBL/GenBank/DDBJ databases">
        <title>Massive genome expansion in bonnet fungi (Mycena s.s.) driven by repeated elements and novel gene families across ecological guilds.</title>
        <authorList>
            <consortium name="Lawrence Berkeley National Laboratory"/>
            <person name="Harder C.B."/>
            <person name="Miyauchi S."/>
            <person name="Viragh M."/>
            <person name="Kuo A."/>
            <person name="Thoen E."/>
            <person name="Andreopoulos B."/>
            <person name="Lu D."/>
            <person name="Skrede I."/>
            <person name="Drula E."/>
            <person name="Henrissat B."/>
            <person name="Morin E."/>
            <person name="Kohler A."/>
            <person name="Barry K."/>
            <person name="LaButti K."/>
            <person name="Morin E."/>
            <person name="Salamov A."/>
            <person name="Lipzen A."/>
            <person name="Mereny Z."/>
            <person name="Hegedus B."/>
            <person name="Baldrian P."/>
            <person name="Stursova M."/>
            <person name="Weitz H."/>
            <person name="Taylor A."/>
            <person name="Grigoriev I.V."/>
            <person name="Nagy L.G."/>
            <person name="Martin F."/>
            <person name="Kauserud H."/>
        </authorList>
    </citation>
    <scope>NUCLEOTIDE SEQUENCE</scope>
    <source>
        <strain evidence="2">CBHHK002</strain>
    </source>
</reference>
<feature type="compositionally biased region" description="Polar residues" evidence="1">
    <location>
        <begin position="354"/>
        <end position="364"/>
    </location>
</feature>
<feature type="compositionally biased region" description="Pro residues" evidence="1">
    <location>
        <begin position="253"/>
        <end position="262"/>
    </location>
</feature>
<evidence type="ECO:0000313" key="3">
    <source>
        <dbReference type="Proteomes" id="UP001218218"/>
    </source>
</evidence>
<feature type="compositionally biased region" description="Low complexity" evidence="1">
    <location>
        <begin position="183"/>
        <end position="208"/>
    </location>
</feature>
<feature type="compositionally biased region" description="Basic and acidic residues" evidence="1">
    <location>
        <begin position="114"/>
        <end position="130"/>
    </location>
</feature>
<evidence type="ECO:0000313" key="2">
    <source>
        <dbReference type="EMBL" id="KAJ7312870.1"/>
    </source>
</evidence>
<feature type="compositionally biased region" description="Low complexity" evidence="1">
    <location>
        <begin position="263"/>
        <end position="293"/>
    </location>
</feature>
<feature type="compositionally biased region" description="Low complexity" evidence="1">
    <location>
        <begin position="302"/>
        <end position="319"/>
    </location>
</feature>
<dbReference type="EMBL" id="JARIHO010000069">
    <property type="protein sequence ID" value="KAJ7312870.1"/>
    <property type="molecule type" value="Genomic_DNA"/>
</dbReference>
<keyword evidence="3" id="KW-1185">Reference proteome</keyword>
<organism evidence="2 3">
    <name type="scientific">Mycena albidolilacea</name>
    <dbReference type="NCBI Taxonomy" id="1033008"/>
    <lineage>
        <taxon>Eukaryota</taxon>
        <taxon>Fungi</taxon>
        <taxon>Dikarya</taxon>
        <taxon>Basidiomycota</taxon>
        <taxon>Agaricomycotina</taxon>
        <taxon>Agaricomycetes</taxon>
        <taxon>Agaricomycetidae</taxon>
        <taxon>Agaricales</taxon>
        <taxon>Marasmiineae</taxon>
        <taxon>Mycenaceae</taxon>
        <taxon>Mycena</taxon>
    </lineage>
</organism>
<accession>A0AAD6ZAL0</accession>
<feature type="region of interest" description="Disordered" evidence="1">
    <location>
        <begin position="1"/>
        <end position="364"/>
    </location>
</feature>
<feature type="compositionally biased region" description="Polar residues" evidence="1">
    <location>
        <begin position="151"/>
        <end position="169"/>
    </location>
</feature>
<feature type="compositionally biased region" description="Polar residues" evidence="1">
    <location>
        <begin position="79"/>
        <end position="91"/>
    </location>
</feature>
<sequence length="364" mass="38403">MSASMNIPNPHHELRGQLQDLLQDPPISASLPNMHPLFPSSPLSREYRTGVGSPMHAAAPRDRSMPITPSGLHPFMASHSGNPSPLHTSAPLSPAHSPRPPLYLPTGSSSQGVDESRRSDRERRRADRAAARRPSPPIVPETRPTPMLRPQSHNTVTTPPLGSSAQPSSAVHPPMPRPQLPHRSSSQRLPSSSIPSSSSDALSAQSSSGVHPSMPRPQLPHRSSSQRLPPSPIPPSGSDAMPMPRPQTHNAPHPSPSIPNPPNAQQQQPARMPRARAHAAPSPATDSASQPHTQPSPPPSHGPAAYAPAPASPASQVPSRHAPEDAYASSPTRGGHSGTTRGISKHILPHAMAPTNNASMLYAV</sequence>